<keyword evidence="10" id="KW-1185">Reference proteome</keyword>
<evidence type="ECO:0000259" key="8">
    <source>
        <dbReference type="Pfam" id="PF08439"/>
    </source>
</evidence>
<evidence type="ECO:0000256" key="5">
    <source>
        <dbReference type="ARBA" id="ARBA00023049"/>
    </source>
</evidence>
<keyword evidence="4 6" id="KW-0862">Zinc</keyword>
<dbReference type="Gene3D" id="1.10.1370.20">
    <property type="entry name" value="Oligoendopeptidase f, C-terminal domain"/>
    <property type="match status" value="1"/>
</dbReference>
<dbReference type="GO" id="GO:0004222">
    <property type="term" value="F:metalloendopeptidase activity"/>
    <property type="evidence" value="ECO:0007669"/>
    <property type="project" value="InterPro"/>
</dbReference>
<feature type="domain" description="Peptidase M3A/M3B catalytic" evidence="7">
    <location>
        <begin position="206"/>
        <end position="581"/>
    </location>
</feature>
<evidence type="ECO:0000259" key="7">
    <source>
        <dbReference type="Pfam" id="PF01432"/>
    </source>
</evidence>
<comment type="similarity">
    <text evidence="6">Belongs to the peptidase M3 family.</text>
</comment>
<dbReference type="InterPro" id="IPR011977">
    <property type="entry name" value="Pept_M3B_clade3"/>
</dbReference>
<keyword evidence="2 6" id="KW-0479">Metal-binding</keyword>
<dbReference type="OrthoDB" id="9769691at2"/>
<evidence type="ECO:0000256" key="4">
    <source>
        <dbReference type="ARBA" id="ARBA00022833"/>
    </source>
</evidence>
<evidence type="ECO:0000256" key="1">
    <source>
        <dbReference type="ARBA" id="ARBA00022670"/>
    </source>
</evidence>
<dbReference type="GO" id="GO:0006508">
    <property type="term" value="P:proteolysis"/>
    <property type="evidence" value="ECO:0007669"/>
    <property type="project" value="UniProtKB-KW"/>
</dbReference>
<dbReference type="RefSeq" id="WP_132419060.1">
    <property type="nucleotide sequence ID" value="NZ_SKFG01000016.1"/>
</dbReference>
<dbReference type="SUPFAM" id="SSF55486">
    <property type="entry name" value="Metalloproteases ('zincins'), catalytic domain"/>
    <property type="match status" value="1"/>
</dbReference>
<dbReference type="EMBL" id="SKFG01000016">
    <property type="protein sequence ID" value="TCZ75871.1"/>
    <property type="molecule type" value="Genomic_DNA"/>
</dbReference>
<dbReference type="GO" id="GO:0046872">
    <property type="term" value="F:metal ion binding"/>
    <property type="evidence" value="ECO:0007669"/>
    <property type="project" value="UniProtKB-UniRule"/>
</dbReference>
<dbReference type="PANTHER" id="PTHR34217:SF1">
    <property type="entry name" value="CARBOXYPEPTIDASE 1"/>
    <property type="match status" value="1"/>
</dbReference>
<dbReference type="NCBIfam" id="TIGR02290">
    <property type="entry name" value="M3_fam_3"/>
    <property type="match status" value="1"/>
</dbReference>
<evidence type="ECO:0000256" key="6">
    <source>
        <dbReference type="RuleBase" id="RU003435"/>
    </source>
</evidence>
<evidence type="ECO:0000256" key="3">
    <source>
        <dbReference type="ARBA" id="ARBA00022801"/>
    </source>
</evidence>
<dbReference type="AlphaFoldDB" id="A0A4R4ECH9"/>
<keyword evidence="1 6" id="KW-0645">Protease</keyword>
<feature type="domain" description="Oligopeptidase F N-terminal" evidence="8">
    <location>
        <begin position="118"/>
        <end position="182"/>
    </location>
</feature>
<dbReference type="InterPro" id="IPR013647">
    <property type="entry name" value="OligopepF_N_dom"/>
</dbReference>
<sequence length="600" mass="67649">MNTPLKQTWDLESIFPGGSSSPEFLAFVDGAEADVAVFRQSLDGASAPTSSEDTEVLQKLTDLVQSIQVKLHESYAFVGCLSAQNQNDKKAIQLEGKVRTIAADYLSGMTFFDQLLKNTSDDVWNAIVEKEPFKSVAYPLSERRELAKEMLSPEMESLINELAIDGYHGWSDLYDTTVSQFRIPYEEDGKVEELSAGQAFNKLNVADYEARQAMMKKWEDKWSDNADFCAEALNHLAGFRLKVYKQRGWDTVHKEPLDINRLKKETLDIMWEVIDRNKDVFVKFLNRKAQLLGLEKLSWVDVGAPLGDASQKISYDDGAKLIVEQFRNFSPKMADFAVKAFESAWIEAEDRGGKRPGGFCTGFPVEQETRIFMTYSGTTDNVGTLAHELGHSYHQYVMEGMPPLAHNYAMNVAETASTFAEMIVNDALVKNAATDEEKIVLLEGKIGNSISFFMNIHARFIFETNFYAERSKGIVSVERLNELMVDAQKAAYKDALSEYHPHFWAAKLHFYSTGVPFYNFPYTFGYLFSAGIYARAVEEGIAFEDKYAALLRDTGSMTTEQLAEKHLGVDLTKPDFWQAAVDMAIADVEYFLELTADKVK</sequence>
<keyword evidence="3 6" id="KW-0378">Hydrolase</keyword>
<evidence type="ECO:0000313" key="9">
    <source>
        <dbReference type="EMBL" id="TCZ75871.1"/>
    </source>
</evidence>
<dbReference type="Proteomes" id="UP000295418">
    <property type="component" value="Unassembled WGS sequence"/>
</dbReference>
<evidence type="ECO:0000256" key="2">
    <source>
        <dbReference type="ARBA" id="ARBA00022723"/>
    </source>
</evidence>
<dbReference type="Pfam" id="PF08439">
    <property type="entry name" value="Peptidase_M3_N"/>
    <property type="match status" value="1"/>
</dbReference>
<reference evidence="9 10" key="1">
    <citation type="submission" date="2019-03" db="EMBL/GenBank/DDBJ databases">
        <authorList>
            <person name="Kim M.K.M."/>
        </authorList>
    </citation>
    <scope>NUCLEOTIDE SEQUENCE [LARGE SCALE GENOMIC DNA]</scope>
    <source>
        <strain evidence="9 10">18JY21-1</strain>
    </source>
</reference>
<evidence type="ECO:0000313" key="10">
    <source>
        <dbReference type="Proteomes" id="UP000295418"/>
    </source>
</evidence>
<dbReference type="InterPro" id="IPR001333">
    <property type="entry name" value="Peptidase_M32_Taq"/>
</dbReference>
<dbReference type="Pfam" id="PF01432">
    <property type="entry name" value="Peptidase_M3"/>
    <property type="match status" value="1"/>
</dbReference>
<comment type="cofactor">
    <cofactor evidence="6">
        <name>Zn(2+)</name>
        <dbReference type="ChEBI" id="CHEBI:29105"/>
    </cofactor>
    <text evidence="6">Binds 1 zinc ion.</text>
</comment>
<dbReference type="InterPro" id="IPR042088">
    <property type="entry name" value="OligoPept_F_C"/>
</dbReference>
<name>A0A4R4ECH9_9BACL</name>
<proteinExistence type="inferred from homology"/>
<dbReference type="GO" id="GO:0004181">
    <property type="term" value="F:metallocarboxypeptidase activity"/>
    <property type="evidence" value="ECO:0007669"/>
    <property type="project" value="InterPro"/>
</dbReference>
<dbReference type="Gene3D" id="1.20.140.70">
    <property type="entry name" value="Oligopeptidase f, N-terminal domain"/>
    <property type="match status" value="1"/>
</dbReference>
<protein>
    <submittedName>
        <fullName evidence="9">M3 family oligoendopeptidase</fullName>
    </submittedName>
</protein>
<dbReference type="CDD" id="cd09607">
    <property type="entry name" value="M3B_PepF"/>
    <property type="match status" value="1"/>
</dbReference>
<gene>
    <name evidence="9" type="ORF">E0485_15975</name>
</gene>
<comment type="caution">
    <text evidence="9">The sequence shown here is derived from an EMBL/GenBank/DDBJ whole genome shotgun (WGS) entry which is preliminary data.</text>
</comment>
<dbReference type="InterPro" id="IPR034006">
    <property type="entry name" value="M3B_PepF_2"/>
</dbReference>
<accession>A0A4R4ECH9</accession>
<dbReference type="PANTHER" id="PTHR34217">
    <property type="entry name" value="METAL-DEPENDENT CARBOXYPEPTIDASE"/>
    <property type="match status" value="1"/>
</dbReference>
<keyword evidence="5 6" id="KW-0482">Metalloprotease</keyword>
<organism evidence="9 10">
    <name type="scientific">Paenibacillus albiflavus</name>
    <dbReference type="NCBI Taxonomy" id="2545760"/>
    <lineage>
        <taxon>Bacteria</taxon>
        <taxon>Bacillati</taxon>
        <taxon>Bacillota</taxon>
        <taxon>Bacilli</taxon>
        <taxon>Bacillales</taxon>
        <taxon>Paenibacillaceae</taxon>
        <taxon>Paenibacillus</taxon>
    </lineage>
</organism>
<dbReference type="InterPro" id="IPR001567">
    <property type="entry name" value="Pept_M3A_M3B_dom"/>
</dbReference>